<evidence type="ECO:0000313" key="2">
    <source>
        <dbReference type="Proteomes" id="UP001230649"/>
    </source>
</evidence>
<keyword evidence="2" id="KW-1185">Reference proteome</keyword>
<sequence>MAPTGTASSSLPAEAQALEKYFVLDETKLNEIVNGFRREFEEGLQNFGKDVAMIPSYCLNVPNGTEVGTFLALDLGGTNLRVCEVKLKGNHEFSVKQQKYKVSEALKNGEAKELFSYIAESVDAFMTEVGTEDGEDEAVHLGFTFSFPVEQTALDKGTLLTWTKGFNCKNAIGHDVVKLLQDALDAKHIKVKCSALVNDTVGTLLSRSYEHGPALIGAIFGTGTNGAYIHRVETIKKLGEEAIAEAKKGGPTAGEFMVINTEWGAIDNGRHYLPVSPFDNKLDRESINPRKQAFEKMVSGMYLGEIVRNMLLYLIDFSVLFDGHSSPALNTHYGFDTALVSEIESAKTDDDVKKVLTVSLGVNPENIKPADIQIVKWACRIVTTRAASLSACALAAVVLHTGQAQSKGGDDKVDIGMDGSVAEFLPFFEERMRAALRLILGDNGEKRIQMGMARDGSGVGAALCALQAKKAEMASVHPESEKMDALVP</sequence>
<evidence type="ECO:0000313" key="1">
    <source>
        <dbReference type="EMBL" id="KAJ9104389.1"/>
    </source>
</evidence>
<dbReference type="Proteomes" id="UP001230649">
    <property type="component" value="Unassembled WGS sequence"/>
</dbReference>
<name>A0ACC2VZA7_9TREE</name>
<organism evidence="1 2">
    <name type="scientific">Naganishia adeliensis</name>
    <dbReference type="NCBI Taxonomy" id="92952"/>
    <lineage>
        <taxon>Eukaryota</taxon>
        <taxon>Fungi</taxon>
        <taxon>Dikarya</taxon>
        <taxon>Basidiomycota</taxon>
        <taxon>Agaricomycotina</taxon>
        <taxon>Tremellomycetes</taxon>
        <taxon>Filobasidiales</taxon>
        <taxon>Filobasidiaceae</taxon>
        <taxon>Naganishia</taxon>
    </lineage>
</organism>
<gene>
    <name evidence="1" type="ORF">QFC20_004525</name>
</gene>
<proteinExistence type="predicted"/>
<reference evidence="1" key="1">
    <citation type="submission" date="2023-04" db="EMBL/GenBank/DDBJ databases">
        <title>Draft Genome sequencing of Naganishia species isolated from polar environments using Oxford Nanopore Technology.</title>
        <authorList>
            <person name="Leo P."/>
            <person name="Venkateswaran K."/>
        </authorList>
    </citation>
    <scope>NUCLEOTIDE SEQUENCE</scope>
    <source>
        <strain evidence="1">MNA-CCFEE 5262</strain>
    </source>
</reference>
<protein>
    <submittedName>
        <fullName evidence="1">Uncharacterized protein</fullName>
    </submittedName>
</protein>
<dbReference type="EMBL" id="JASBWS010000053">
    <property type="protein sequence ID" value="KAJ9104389.1"/>
    <property type="molecule type" value="Genomic_DNA"/>
</dbReference>
<comment type="caution">
    <text evidence="1">The sequence shown here is derived from an EMBL/GenBank/DDBJ whole genome shotgun (WGS) entry which is preliminary data.</text>
</comment>
<accession>A0ACC2VZA7</accession>